<organism evidence="3 4">
    <name type="scientific">Pinibacter soli</name>
    <dbReference type="NCBI Taxonomy" id="3044211"/>
    <lineage>
        <taxon>Bacteria</taxon>
        <taxon>Pseudomonadati</taxon>
        <taxon>Bacteroidota</taxon>
        <taxon>Chitinophagia</taxon>
        <taxon>Chitinophagales</taxon>
        <taxon>Chitinophagaceae</taxon>
        <taxon>Pinibacter</taxon>
    </lineage>
</organism>
<accession>A0ABT6R6G2</accession>
<name>A0ABT6R6G2_9BACT</name>
<sequence>MAKKINIKRVLTAMLWVAMASGVVVLLVAAIGKKNNEQCKGIEIDIRGVGEYYFVDKTDVMNVVSPNRSVKGRAITGFDLRKLEETLEKNLWVKDAELFFDNKAILHVKVEEREPIARIFAVNGNSYYIDSAFAKLPLSPKMSVKLPVFTGFPTDAVKLSKADSTLMQYIKQVSLFIAKDSFWTAQIAQVDITPNRTFEMVPTVGSHVIIFGNGENVEAKFDRLMIFYRNILPKVGLNKYESVNVQYEKQVIGMRRGADNRIDSLQALRNIQQMLLAARQMRSDSVSTTTTPVKQMQPETLSDSTLSLIDADSNAGAPAGQAVNAVAPTAGNVRSNAPKPSTQTRAGAARSNRQRR</sequence>
<feature type="region of interest" description="Disordered" evidence="1">
    <location>
        <begin position="312"/>
        <end position="356"/>
    </location>
</feature>
<keyword evidence="4" id="KW-1185">Reference proteome</keyword>
<dbReference type="RefSeq" id="WP_282332232.1">
    <property type="nucleotide sequence ID" value="NZ_JASBRG010000001.1"/>
</dbReference>
<dbReference type="Proteomes" id="UP001226434">
    <property type="component" value="Unassembled WGS sequence"/>
</dbReference>
<evidence type="ECO:0000256" key="1">
    <source>
        <dbReference type="SAM" id="MobiDB-lite"/>
    </source>
</evidence>
<proteinExistence type="predicted"/>
<keyword evidence="2" id="KW-1133">Transmembrane helix</keyword>
<keyword evidence="2" id="KW-0472">Membrane</keyword>
<evidence type="ECO:0000313" key="4">
    <source>
        <dbReference type="Proteomes" id="UP001226434"/>
    </source>
</evidence>
<evidence type="ECO:0008006" key="5">
    <source>
        <dbReference type="Google" id="ProtNLM"/>
    </source>
</evidence>
<feature type="compositionally biased region" description="Polar residues" evidence="1">
    <location>
        <begin position="332"/>
        <end position="345"/>
    </location>
</feature>
<reference evidence="3 4" key="1">
    <citation type="submission" date="2023-05" db="EMBL/GenBank/DDBJ databases">
        <title>Genome sequence of Pinibacter sp. MAH-24.</title>
        <authorList>
            <person name="Huq M.A."/>
        </authorList>
    </citation>
    <scope>NUCLEOTIDE SEQUENCE [LARGE SCALE GENOMIC DNA]</scope>
    <source>
        <strain evidence="3 4">MAH-24</strain>
    </source>
</reference>
<comment type="caution">
    <text evidence="3">The sequence shown here is derived from an EMBL/GenBank/DDBJ whole genome shotgun (WGS) entry which is preliminary data.</text>
</comment>
<feature type="transmembrane region" description="Helical" evidence="2">
    <location>
        <begin position="12"/>
        <end position="32"/>
    </location>
</feature>
<protein>
    <recommendedName>
        <fullName evidence="5">Cell division protein FtsQ</fullName>
    </recommendedName>
</protein>
<keyword evidence="2" id="KW-0812">Transmembrane</keyword>
<evidence type="ECO:0000313" key="3">
    <source>
        <dbReference type="EMBL" id="MDI3318153.1"/>
    </source>
</evidence>
<gene>
    <name evidence="3" type="ORF">QJ048_00115</name>
</gene>
<evidence type="ECO:0000256" key="2">
    <source>
        <dbReference type="SAM" id="Phobius"/>
    </source>
</evidence>
<dbReference type="EMBL" id="JASBRG010000001">
    <property type="protein sequence ID" value="MDI3318153.1"/>
    <property type="molecule type" value="Genomic_DNA"/>
</dbReference>